<gene>
    <name evidence="2" type="ORF">M8C21_022861</name>
</gene>
<name>A0AAD5C0U4_AMBAR</name>
<proteinExistence type="predicted"/>
<reference evidence="2" key="1">
    <citation type="submission" date="2022-06" db="EMBL/GenBank/DDBJ databases">
        <title>Uncovering the hologenomic basis of an extraordinary plant invasion.</title>
        <authorList>
            <person name="Bieker V.C."/>
            <person name="Martin M.D."/>
            <person name="Gilbert T."/>
            <person name="Hodgins K."/>
            <person name="Battlay P."/>
            <person name="Petersen B."/>
            <person name="Wilson J."/>
        </authorList>
    </citation>
    <scope>NUCLEOTIDE SEQUENCE</scope>
    <source>
        <strain evidence="2">AA19_3_7</strain>
        <tissue evidence="2">Leaf</tissue>
    </source>
</reference>
<keyword evidence="3" id="KW-1185">Reference proteome</keyword>
<evidence type="ECO:0000256" key="1">
    <source>
        <dbReference type="SAM" id="MobiDB-lite"/>
    </source>
</evidence>
<comment type="caution">
    <text evidence="2">The sequence shown here is derived from an EMBL/GenBank/DDBJ whole genome shotgun (WGS) entry which is preliminary data.</text>
</comment>
<evidence type="ECO:0008006" key="4">
    <source>
        <dbReference type="Google" id="ProtNLM"/>
    </source>
</evidence>
<sequence>MRGPKASLNFPLDFGISPEESNAVVHGGRKRTGDGCVTVAVVKTSPQHNGPINVIEVGPSSPPSSQRQSTPRENFKWTDEWLCAMCGILNKHIANNGRNCSFNWADHQLELENICNHKFNTILALRSKYDAMRVRHNLWKSLMNGETGLRWNESTGKLDCSDDWWEKKIKENPDFKRFRRNQPSRKLQVAWDLLFDNVVSNGVDCVDLNTSNQVHHVNLEDKDDGVDCVDLNTSNQVHRVNLEDKDDHIDVSSERTLDSSQYGNQETEEATSISKFGNLAANQGDGFKPSEKIVKTSLKSESTRIEWMTTESEKATMFKEFMTRQNATQQRALKIPKTSNVYQVGDFSISASVGVVNRMVEEGLMTSCSELWCFAVNLFEDD</sequence>
<feature type="compositionally biased region" description="Polar residues" evidence="1">
    <location>
        <begin position="258"/>
        <end position="274"/>
    </location>
</feature>
<dbReference type="EMBL" id="JAMZMK010010150">
    <property type="protein sequence ID" value="KAI7732809.1"/>
    <property type="molecule type" value="Genomic_DNA"/>
</dbReference>
<dbReference type="AlphaFoldDB" id="A0AAD5C0U4"/>
<protein>
    <recommendedName>
        <fullName evidence="4">Myb/SANT-like domain-containing protein</fullName>
    </recommendedName>
</protein>
<feature type="region of interest" description="Disordered" evidence="1">
    <location>
        <begin position="48"/>
        <end position="72"/>
    </location>
</feature>
<dbReference type="Proteomes" id="UP001206925">
    <property type="component" value="Unassembled WGS sequence"/>
</dbReference>
<dbReference type="PANTHER" id="PTHR31704:SF55">
    <property type="entry name" value="MYB_SANT-LIKE DNA-BINDING DOMAIN PROTEIN"/>
    <property type="match status" value="1"/>
</dbReference>
<feature type="region of interest" description="Disordered" evidence="1">
    <location>
        <begin position="253"/>
        <end position="274"/>
    </location>
</feature>
<feature type="compositionally biased region" description="Low complexity" evidence="1">
    <location>
        <begin position="63"/>
        <end position="72"/>
    </location>
</feature>
<organism evidence="2 3">
    <name type="scientific">Ambrosia artemisiifolia</name>
    <name type="common">Common ragweed</name>
    <dbReference type="NCBI Taxonomy" id="4212"/>
    <lineage>
        <taxon>Eukaryota</taxon>
        <taxon>Viridiplantae</taxon>
        <taxon>Streptophyta</taxon>
        <taxon>Embryophyta</taxon>
        <taxon>Tracheophyta</taxon>
        <taxon>Spermatophyta</taxon>
        <taxon>Magnoliopsida</taxon>
        <taxon>eudicotyledons</taxon>
        <taxon>Gunneridae</taxon>
        <taxon>Pentapetalae</taxon>
        <taxon>asterids</taxon>
        <taxon>campanulids</taxon>
        <taxon>Asterales</taxon>
        <taxon>Asteraceae</taxon>
        <taxon>Asteroideae</taxon>
        <taxon>Heliantheae alliance</taxon>
        <taxon>Heliantheae</taxon>
        <taxon>Ambrosia</taxon>
    </lineage>
</organism>
<accession>A0AAD5C0U4</accession>
<feature type="non-terminal residue" evidence="2">
    <location>
        <position position="1"/>
    </location>
</feature>
<dbReference type="PANTHER" id="PTHR31704">
    <property type="entry name" value="MYB/SANT-LIKE DNA-BINDING DOMAIN PROTEIN-RELATED"/>
    <property type="match status" value="1"/>
</dbReference>
<evidence type="ECO:0000313" key="2">
    <source>
        <dbReference type="EMBL" id="KAI7732809.1"/>
    </source>
</evidence>
<evidence type="ECO:0000313" key="3">
    <source>
        <dbReference type="Proteomes" id="UP001206925"/>
    </source>
</evidence>